<protein>
    <submittedName>
        <fullName evidence="4">Uncharacterized protein</fullName>
    </submittedName>
</protein>
<feature type="domain" description="DUF3475" evidence="3">
    <location>
        <begin position="139"/>
        <end position="195"/>
    </location>
</feature>
<dbReference type="PANTHER" id="PTHR31730:SF18">
    <property type="entry name" value="PROTEIN PSK SIMULATOR 2"/>
    <property type="match status" value="1"/>
</dbReference>
<evidence type="ECO:0000313" key="4">
    <source>
        <dbReference type="EMBL" id="KAF9683147.1"/>
    </source>
</evidence>
<dbReference type="EMBL" id="JADGMS010000005">
    <property type="protein sequence ID" value="KAF9683147.1"/>
    <property type="molecule type" value="Genomic_DNA"/>
</dbReference>
<dbReference type="Proteomes" id="UP000657918">
    <property type="component" value="Unassembled WGS sequence"/>
</dbReference>
<reference evidence="4 5" key="1">
    <citation type="submission" date="2020-10" db="EMBL/GenBank/DDBJ databases">
        <title>Plant Genome Project.</title>
        <authorList>
            <person name="Zhang R.-G."/>
        </authorList>
    </citation>
    <scope>NUCLEOTIDE SEQUENCE [LARGE SCALE GENOMIC DNA]</scope>
    <source>
        <strain evidence="4">FAFU-HL-1</strain>
        <tissue evidence="4">Leaf</tissue>
    </source>
</reference>
<feature type="region of interest" description="Disordered" evidence="1">
    <location>
        <begin position="1"/>
        <end position="63"/>
    </location>
</feature>
<dbReference type="InterPro" id="IPR045021">
    <property type="entry name" value="PSI1/2/3"/>
</dbReference>
<dbReference type="Pfam" id="PF05003">
    <property type="entry name" value="DUF668"/>
    <property type="match status" value="1"/>
</dbReference>
<dbReference type="Pfam" id="PF11961">
    <property type="entry name" value="DUF3475"/>
    <property type="match status" value="1"/>
</dbReference>
<feature type="domain" description="DUF668" evidence="2">
    <location>
        <begin position="359"/>
        <end position="444"/>
    </location>
</feature>
<evidence type="ECO:0000259" key="2">
    <source>
        <dbReference type="Pfam" id="PF05003"/>
    </source>
</evidence>
<sequence length="613" mass="69220">MGAVCSSGAKRKTVKGGEEKNNNSGINTSGKLGSLHGTDMKRENPYRNKNEDDLGRTTPQRRNSVEFLSSFSRELKPSTPVRTEADKINQKKSFLGKAGTVGLDKAVEVLDTLGSSMSNLNLTGGFATGMGSRGNRISILAFEVANTIAKGANLFHSLSEENVESLKKEVLYSEGVHKLVSTDMEELLMIAASDKREEFDVFSREVIRFGDRCKDPQWHNLGRYFSKLESEYSIERQNRTEAEVTMQELTTLVQNTSELYHELNALDRFEQDYRQKVEEVQSLNLSVKGESITILHSELKQQRKLVRSLKKKSLWSKNVEEIMEKLVDIVTYLQQAILEAFGNNGVIPVDKEPNESRQRLGTSGLALHYANLINQIDNITSRPAFLPPNTRDSLYRGIPDSVKASLRSRLQMVDTEEELTKALVKAEMEKMLHWLAPIATNTTRAHQGFGWVGEWANNGNEFGKNTAGNSNLIRLQTLYHADKQKADLYILELVTWLHRLINLVRQRDQGFISMHVRSPARKRPDIHTKTQRLQSLDHGVQLSQEDRYLLANVYQRRLVLGRSKSQEFPVDKKIGQVCPLSRSTGNSPVAATKKLEHKKTNILDAMEGLDNRI</sequence>
<dbReference type="PANTHER" id="PTHR31730">
    <property type="entry name" value="OS01G0873900 PROTEIN"/>
    <property type="match status" value="1"/>
</dbReference>
<gene>
    <name evidence="4" type="ORF">SADUNF_Sadunf05G0182200</name>
</gene>
<feature type="compositionally biased region" description="Basic and acidic residues" evidence="1">
    <location>
        <begin position="38"/>
        <end position="55"/>
    </location>
</feature>
<evidence type="ECO:0000259" key="3">
    <source>
        <dbReference type="Pfam" id="PF11961"/>
    </source>
</evidence>
<name>A0A835K2P1_9ROSI</name>
<comment type="caution">
    <text evidence="4">The sequence shown here is derived from an EMBL/GenBank/DDBJ whole genome shotgun (WGS) entry which is preliminary data.</text>
</comment>
<dbReference type="AlphaFoldDB" id="A0A835K2P1"/>
<evidence type="ECO:0000313" key="5">
    <source>
        <dbReference type="Proteomes" id="UP000657918"/>
    </source>
</evidence>
<organism evidence="4 5">
    <name type="scientific">Salix dunnii</name>
    <dbReference type="NCBI Taxonomy" id="1413687"/>
    <lineage>
        <taxon>Eukaryota</taxon>
        <taxon>Viridiplantae</taxon>
        <taxon>Streptophyta</taxon>
        <taxon>Embryophyta</taxon>
        <taxon>Tracheophyta</taxon>
        <taxon>Spermatophyta</taxon>
        <taxon>Magnoliopsida</taxon>
        <taxon>eudicotyledons</taxon>
        <taxon>Gunneridae</taxon>
        <taxon>Pentapetalae</taxon>
        <taxon>rosids</taxon>
        <taxon>fabids</taxon>
        <taxon>Malpighiales</taxon>
        <taxon>Salicaceae</taxon>
        <taxon>Saliceae</taxon>
        <taxon>Salix</taxon>
    </lineage>
</organism>
<dbReference type="GO" id="GO:0045927">
    <property type="term" value="P:positive regulation of growth"/>
    <property type="evidence" value="ECO:0007669"/>
    <property type="project" value="InterPro"/>
</dbReference>
<dbReference type="InterPro" id="IPR021864">
    <property type="entry name" value="DUF3475"/>
</dbReference>
<proteinExistence type="predicted"/>
<dbReference type="InterPro" id="IPR007700">
    <property type="entry name" value="DUF668"/>
</dbReference>
<evidence type="ECO:0000256" key="1">
    <source>
        <dbReference type="SAM" id="MobiDB-lite"/>
    </source>
</evidence>
<feature type="compositionally biased region" description="Polar residues" evidence="1">
    <location>
        <begin position="22"/>
        <end position="31"/>
    </location>
</feature>
<keyword evidence="5" id="KW-1185">Reference proteome</keyword>
<accession>A0A835K2P1</accession>
<dbReference type="OrthoDB" id="2020544at2759"/>